<name>A0A812N121_9DINO</name>
<proteinExistence type="predicted"/>
<comment type="caution">
    <text evidence="1">The sequence shown here is derived from an EMBL/GenBank/DDBJ whole genome shotgun (WGS) entry which is preliminary data.</text>
</comment>
<keyword evidence="2" id="KW-1185">Reference proteome</keyword>
<evidence type="ECO:0000313" key="2">
    <source>
        <dbReference type="Proteomes" id="UP000601435"/>
    </source>
</evidence>
<protein>
    <submittedName>
        <fullName evidence="1">Uncharacterized protein</fullName>
    </submittedName>
</protein>
<dbReference type="OrthoDB" id="440812at2759"/>
<accession>A0A812N121</accession>
<dbReference type="EMBL" id="CAJNJA010011415">
    <property type="protein sequence ID" value="CAE7272149.1"/>
    <property type="molecule type" value="Genomic_DNA"/>
</dbReference>
<organism evidence="1 2">
    <name type="scientific">Symbiodinium necroappetens</name>
    <dbReference type="NCBI Taxonomy" id="1628268"/>
    <lineage>
        <taxon>Eukaryota</taxon>
        <taxon>Sar</taxon>
        <taxon>Alveolata</taxon>
        <taxon>Dinophyceae</taxon>
        <taxon>Suessiales</taxon>
        <taxon>Symbiodiniaceae</taxon>
        <taxon>Symbiodinium</taxon>
    </lineage>
</organism>
<feature type="non-terminal residue" evidence="1">
    <location>
        <position position="267"/>
    </location>
</feature>
<reference evidence="1" key="1">
    <citation type="submission" date="2021-02" db="EMBL/GenBank/DDBJ databases">
        <authorList>
            <person name="Dougan E. K."/>
            <person name="Rhodes N."/>
            <person name="Thang M."/>
            <person name="Chan C."/>
        </authorList>
    </citation>
    <scope>NUCLEOTIDE SEQUENCE</scope>
</reference>
<evidence type="ECO:0000313" key="1">
    <source>
        <dbReference type="EMBL" id="CAE7272149.1"/>
    </source>
</evidence>
<sequence length="267" mass="29996">PMVKAVKAGTSKKAPAASKGKDAKQATYVEMNRFLAMAVQTTATSLISTMTLLKSFSWALHKGLTLLDVLCDWLVWPIQSFGGIDDRELRELAKCGQSKKNECRALHRLIHRTGRTLPVRISEVQTPVRIPGQRRTTKVNFPVLYPTSWARQILSDGGKLLLAGFSIEQEEQYRDTFRTFWSRFYNFRPDLDLYQQSSFDASTCIPVALHGDEGRGKLRRAIMILSLQPVISYKGPMYTNMSGPHVIKRTTIVSSSIDNLGLGLNNF</sequence>
<dbReference type="Proteomes" id="UP000601435">
    <property type="component" value="Unassembled WGS sequence"/>
</dbReference>
<dbReference type="AlphaFoldDB" id="A0A812N121"/>
<gene>
    <name evidence="1" type="ORF">SNEC2469_LOCUS6539</name>
</gene>